<evidence type="ECO:0000256" key="1">
    <source>
        <dbReference type="ARBA" id="ARBA00022603"/>
    </source>
</evidence>
<dbReference type="EMBL" id="CAJGYO010000009">
    <property type="protein sequence ID" value="CAD6253720.1"/>
    <property type="molecule type" value="Genomic_DNA"/>
</dbReference>
<accession>A0A811Q400</accession>
<dbReference type="AlphaFoldDB" id="A0A811Q400"/>
<dbReference type="Gene3D" id="3.40.50.150">
    <property type="entry name" value="Vaccinia Virus protein VP39"/>
    <property type="match status" value="1"/>
</dbReference>
<proteinExistence type="predicted"/>
<dbReference type="PANTHER" id="PTHR11746">
    <property type="entry name" value="O-METHYLTRANSFERASE"/>
    <property type="match status" value="1"/>
</dbReference>
<evidence type="ECO:0000313" key="6">
    <source>
        <dbReference type="Proteomes" id="UP000604825"/>
    </source>
</evidence>
<comment type="caution">
    <text evidence="5">The sequence shown here is derived from an EMBL/GenBank/DDBJ whole genome shotgun (WGS) entry which is preliminary data.</text>
</comment>
<keyword evidence="1" id="KW-0489">Methyltransferase</keyword>
<dbReference type="GO" id="GO:0032259">
    <property type="term" value="P:methylation"/>
    <property type="evidence" value="ECO:0007669"/>
    <property type="project" value="UniProtKB-KW"/>
</dbReference>
<evidence type="ECO:0000259" key="4">
    <source>
        <dbReference type="Pfam" id="PF00891"/>
    </source>
</evidence>
<reference evidence="5" key="1">
    <citation type="submission" date="2020-10" db="EMBL/GenBank/DDBJ databases">
        <authorList>
            <person name="Han B."/>
            <person name="Lu T."/>
            <person name="Zhao Q."/>
            <person name="Huang X."/>
            <person name="Zhao Y."/>
        </authorList>
    </citation>
    <scope>NUCLEOTIDE SEQUENCE</scope>
</reference>
<keyword evidence="2" id="KW-0808">Transferase</keyword>
<organism evidence="5 6">
    <name type="scientific">Miscanthus lutarioriparius</name>
    <dbReference type="NCBI Taxonomy" id="422564"/>
    <lineage>
        <taxon>Eukaryota</taxon>
        <taxon>Viridiplantae</taxon>
        <taxon>Streptophyta</taxon>
        <taxon>Embryophyta</taxon>
        <taxon>Tracheophyta</taxon>
        <taxon>Spermatophyta</taxon>
        <taxon>Magnoliopsida</taxon>
        <taxon>Liliopsida</taxon>
        <taxon>Poales</taxon>
        <taxon>Poaceae</taxon>
        <taxon>PACMAD clade</taxon>
        <taxon>Panicoideae</taxon>
        <taxon>Andropogonodae</taxon>
        <taxon>Andropogoneae</taxon>
        <taxon>Saccharinae</taxon>
        <taxon>Miscanthus</taxon>
    </lineage>
</organism>
<feature type="domain" description="O-methyltransferase C-terminal" evidence="4">
    <location>
        <begin position="31"/>
        <end position="150"/>
    </location>
</feature>
<dbReference type="SUPFAM" id="SSF53335">
    <property type="entry name" value="S-adenosyl-L-methionine-dependent methyltransferases"/>
    <property type="match status" value="1"/>
</dbReference>
<name>A0A811Q400_9POAL</name>
<dbReference type="OrthoDB" id="757282at2759"/>
<dbReference type="Proteomes" id="UP000604825">
    <property type="component" value="Unassembled WGS sequence"/>
</dbReference>
<evidence type="ECO:0000256" key="2">
    <source>
        <dbReference type="ARBA" id="ARBA00022679"/>
    </source>
</evidence>
<keyword evidence="6" id="KW-1185">Reference proteome</keyword>
<evidence type="ECO:0000313" key="5">
    <source>
        <dbReference type="EMBL" id="CAD6253720.1"/>
    </source>
</evidence>
<dbReference type="InterPro" id="IPR001077">
    <property type="entry name" value="COMT_C"/>
</dbReference>
<dbReference type="Pfam" id="PF00891">
    <property type="entry name" value="Methyltransf_2"/>
    <property type="match status" value="1"/>
</dbReference>
<keyword evidence="3" id="KW-0949">S-adenosyl-L-methionine</keyword>
<evidence type="ECO:0000256" key="3">
    <source>
        <dbReference type="ARBA" id="ARBA00022691"/>
    </source>
</evidence>
<protein>
    <recommendedName>
        <fullName evidence="4">O-methyltransferase C-terminal domain-containing protein</fullName>
    </recommendedName>
</protein>
<dbReference type="InterPro" id="IPR029063">
    <property type="entry name" value="SAM-dependent_MTases_sf"/>
</dbReference>
<sequence length="168" mass="19087">MTTIWERAERDATAFPFDDAMASDTAFLMPIVLKDCGEVVTKAPTDNDVQYVAGDIFQSIPPANTVFLKWILHDWNDDECVRILKNCKQAIPPRDAGGKIIIIDMVVGSEPSDIKHVETQVLHDILMMVFNGVERDEQEWKKIFFEAGFKDYKIVPLLGVRSIIELYP</sequence>
<dbReference type="GO" id="GO:0008171">
    <property type="term" value="F:O-methyltransferase activity"/>
    <property type="evidence" value="ECO:0007669"/>
    <property type="project" value="InterPro"/>
</dbReference>
<dbReference type="PROSITE" id="PS51683">
    <property type="entry name" value="SAM_OMT_II"/>
    <property type="match status" value="1"/>
</dbReference>
<gene>
    <name evidence="5" type="ORF">NCGR_LOCUS37344</name>
</gene>
<dbReference type="InterPro" id="IPR016461">
    <property type="entry name" value="COMT-like"/>
</dbReference>